<feature type="domain" description="Myb-like" evidence="2">
    <location>
        <begin position="6"/>
        <end position="49"/>
    </location>
</feature>
<feature type="domain" description="Myb-like" evidence="2">
    <location>
        <begin position="186"/>
        <end position="229"/>
    </location>
</feature>
<feature type="compositionally biased region" description="Basic and acidic residues" evidence="1">
    <location>
        <begin position="774"/>
        <end position="798"/>
    </location>
</feature>
<feature type="compositionally biased region" description="Basic and acidic residues" evidence="1">
    <location>
        <begin position="805"/>
        <end position="817"/>
    </location>
</feature>
<dbReference type="InterPro" id="IPR050560">
    <property type="entry name" value="MYB_TF"/>
</dbReference>
<dbReference type="PROSITE" id="PS51294">
    <property type="entry name" value="HTH_MYB"/>
    <property type="match status" value="1"/>
</dbReference>
<dbReference type="SUPFAM" id="SSF46689">
    <property type="entry name" value="Homeodomain-like"/>
    <property type="match status" value="2"/>
</dbReference>
<comment type="caution">
    <text evidence="4">The sequence shown here is derived from an EMBL/GenBank/DDBJ whole genome shotgun (WGS) entry which is preliminary data.</text>
</comment>
<dbReference type="Proteomes" id="UP001295684">
    <property type="component" value="Unassembled WGS sequence"/>
</dbReference>
<gene>
    <name evidence="4" type="ORF">ECRASSUSDP1_LOCUS469</name>
</gene>
<protein>
    <submittedName>
        <fullName evidence="4">Uncharacterized protein</fullName>
    </submittedName>
</protein>
<keyword evidence="5" id="KW-1185">Reference proteome</keyword>
<organism evidence="4 5">
    <name type="scientific">Euplotes crassus</name>
    <dbReference type="NCBI Taxonomy" id="5936"/>
    <lineage>
        <taxon>Eukaryota</taxon>
        <taxon>Sar</taxon>
        <taxon>Alveolata</taxon>
        <taxon>Ciliophora</taxon>
        <taxon>Intramacronucleata</taxon>
        <taxon>Spirotrichea</taxon>
        <taxon>Hypotrichia</taxon>
        <taxon>Euplotida</taxon>
        <taxon>Euplotidae</taxon>
        <taxon>Moneuplotes</taxon>
    </lineage>
</organism>
<sequence length="965" mass="110979">MFTEVWQSNEDCSLIQIVKELGTESWSKASQIIRTKTAAQCKFRYQYICSNPIYFKQISDLERSKFPRMSISQPPAPRRGRPPLHSIPRQQFVIDESEKENMDPETRKKYESSCEKFNSLLNSSKIVLNNNVCDWEEWKDRSLCDQIISKGKYDWETIEGSTTSAFPQFCKLRWGLLGLGPIDCAFSAQEDSNLVEWVENNGENCWDKATQKITCRSQKQCELRYKYLQASGKILGYKRAKKCFMKELEDCNDRYNFDRLLDNVNTKSMKDYKQLFDLDCLNSVLDMEQKTQLKRASDKAGNNKISSKINLTKKQKVPDASRIVNSSHDQIVEPKWTIQENQILFKAHKILGHNWTKISSLFPSRFPRSIKAHFLEVLRCISGKFSKRPVTENDRFKGYSYQPRDETEVLQTLPSDRELKDYVPLMTLERCRNNRLLDALSMFGASDFSRISNYVKTKSSTQCKKWVMEWQRQQAHQQNQQVQAPSVPQNHQQTQQWSITDDSSLLEWIFSKAFENCLLSPPSITYLKGKQKETVAQRIQAIKTICENALFRRNNGMVYTNSQASGSQIQSNCFTPPQKYESNMYHQNYLQQAETRSFSDYSSDVQIVKEKEVRKPPSESRRRRKEKDKERSLREESLFSSSYTAQEFIKKCQKISLKGAWSMSEMRILTDERLDGNFSDWIYNVKSKTNKSESGIKRQLEGIIQLLVLEVKCALTYPPSVINETKPLPSKWILNFIGNLKDRERKNLESTLVNKPIDLLIIFKAILISFNSNPKDDKPEPTDKPEAPGKKESIDTKDPIVQAPERPKTPTSKEDQPHPSTPEPHAPKPQNPDAQVLALRGLLKTTYPQIGNTTEMPPNKLQEKIDLTSHPASEEIALIISPPPLSRSEVTKPLHISSSLPTTPTATSTSTAAAVQKEKVFIVQKDTRLRKNEEEVEGQEEEGIPKEGRSGLLRELEGMDEDKSG</sequence>
<dbReference type="AlphaFoldDB" id="A0AAD1U2Z1"/>
<reference evidence="4" key="1">
    <citation type="submission" date="2023-07" db="EMBL/GenBank/DDBJ databases">
        <authorList>
            <consortium name="AG Swart"/>
            <person name="Singh M."/>
            <person name="Singh A."/>
            <person name="Seah K."/>
            <person name="Emmerich C."/>
        </authorList>
    </citation>
    <scope>NUCLEOTIDE SEQUENCE</scope>
    <source>
        <strain evidence="4">DP1</strain>
    </source>
</reference>
<evidence type="ECO:0000313" key="5">
    <source>
        <dbReference type="Proteomes" id="UP001295684"/>
    </source>
</evidence>
<dbReference type="CDD" id="cd00167">
    <property type="entry name" value="SANT"/>
    <property type="match status" value="4"/>
</dbReference>
<dbReference type="PROSITE" id="PS50090">
    <property type="entry name" value="MYB_LIKE"/>
    <property type="match status" value="3"/>
</dbReference>
<feature type="compositionally biased region" description="Pro residues" evidence="1">
    <location>
        <begin position="819"/>
        <end position="830"/>
    </location>
</feature>
<dbReference type="InterPro" id="IPR017930">
    <property type="entry name" value="Myb_dom"/>
</dbReference>
<name>A0AAD1U2Z1_EUPCR</name>
<proteinExistence type="predicted"/>
<feature type="region of interest" description="Disordered" evidence="1">
    <location>
        <begin position="929"/>
        <end position="965"/>
    </location>
</feature>
<dbReference type="InterPro" id="IPR001005">
    <property type="entry name" value="SANT/Myb"/>
</dbReference>
<feature type="region of interest" description="Disordered" evidence="1">
    <location>
        <begin position="772"/>
        <end position="832"/>
    </location>
</feature>
<accession>A0AAD1U2Z1</accession>
<feature type="compositionally biased region" description="Basic and acidic residues" evidence="1">
    <location>
        <begin position="609"/>
        <end position="620"/>
    </location>
</feature>
<dbReference type="EMBL" id="CAMPGE010000437">
    <property type="protein sequence ID" value="CAI2359184.1"/>
    <property type="molecule type" value="Genomic_DNA"/>
</dbReference>
<evidence type="ECO:0000313" key="4">
    <source>
        <dbReference type="EMBL" id="CAI2359184.1"/>
    </source>
</evidence>
<dbReference type="PANTHER" id="PTHR45614">
    <property type="entry name" value="MYB PROTEIN-RELATED"/>
    <property type="match status" value="1"/>
</dbReference>
<dbReference type="Pfam" id="PF00249">
    <property type="entry name" value="Myb_DNA-binding"/>
    <property type="match status" value="2"/>
</dbReference>
<dbReference type="InterPro" id="IPR009057">
    <property type="entry name" value="Homeodomain-like_sf"/>
</dbReference>
<feature type="compositionally biased region" description="Basic and acidic residues" evidence="1">
    <location>
        <begin position="943"/>
        <end position="965"/>
    </location>
</feature>
<feature type="domain" description="HTH myb-type" evidence="3">
    <location>
        <begin position="335"/>
        <end position="382"/>
    </location>
</feature>
<feature type="region of interest" description="Disordered" evidence="1">
    <location>
        <begin position="609"/>
        <end position="631"/>
    </location>
</feature>
<evidence type="ECO:0000256" key="1">
    <source>
        <dbReference type="SAM" id="MobiDB-lite"/>
    </source>
</evidence>
<dbReference type="SMART" id="SM00717">
    <property type="entry name" value="SANT"/>
    <property type="match status" value="4"/>
</dbReference>
<feature type="domain" description="Myb-like" evidence="2">
    <location>
        <begin position="328"/>
        <end position="378"/>
    </location>
</feature>
<evidence type="ECO:0000259" key="2">
    <source>
        <dbReference type="PROSITE" id="PS50090"/>
    </source>
</evidence>
<dbReference type="Gene3D" id="1.10.10.60">
    <property type="entry name" value="Homeodomain-like"/>
    <property type="match status" value="4"/>
</dbReference>
<dbReference type="Pfam" id="PF13921">
    <property type="entry name" value="Myb_DNA-bind_6"/>
    <property type="match status" value="1"/>
</dbReference>
<evidence type="ECO:0000259" key="3">
    <source>
        <dbReference type="PROSITE" id="PS51294"/>
    </source>
</evidence>